<comment type="caution">
    <text evidence="1">The sequence shown here is derived from an EMBL/GenBank/DDBJ whole genome shotgun (WGS) entry which is preliminary data.</text>
</comment>
<dbReference type="EMBL" id="JBHSCZ010000001">
    <property type="protein sequence ID" value="MFC4261929.1"/>
    <property type="molecule type" value="Genomic_DNA"/>
</dbReference>
<protein>
    <recommendedName>
        <fullName evidence="3">Phospholipase D-like domain-containing protein</fullName>
    </recommendedName>
</protein>
<gene>
    <name evidence="1" type="ORF">ACFOWM_03500</name>
</gene>
<evidence type="ECO:0000313" key="1">
    <source>
        <dbReference type="EMBL" id="MFC4261929.1"/>
    </source>
</evidence>
<reference evidence="2" key="1">
    <citation type="journal article" date="2019" name="Int. J. Syst. Evol. Microbiol.">
        <title>The Global Catalogue of Microorganisms (GCM) 10K type strain sequencing project: providing services to taxonomists for standard genome sequencing and annotation.</title>
        <authorList>
            <consortium name="The Broad Institute Genomics Platform"/>
            <consortium name="The Broad Institute Genome Sequencing Center for Infectious Disease"/>
            <person name="Wu L."/>
            <person name="Ma J."/>
        </authorList>
    </citation>
    <scope>NUCLEOTIDE SEQUENCE [LARGE SCALE GENOMIC DNA]</scope>
    <source>
        <strain evidence="2">CECT 8289</strain>
    </source>
</reference>
<dbReference type="Proteomes" id="UP001595907">
    <property type="component" value="Unassembled WGS sequence"/>
</dbReference>
<dbReference type="RefSeq" id="WP_379707119.1">
    <property type="nucleotide sequence ID" value="NZ_JBHSCZ010000001.1"/>
</dbReference>
<name>A0ABV8QSP1_9BACT</name>
<organism evidence="1 2">
    <name type="scientific">Ferruginibacter yonginensis</name>
    <dbReference type="NCBI Taxonomy" id="1310416"/>
    <lineage>
        <taxon>Bacteria</taxon>
        <taxon>Pseudomonadati</taxon>
        <taxon>Bacteroidota</taxon>
        <taxon>Chitinophagia</taxon>
        <taxon>Chitinophagales</taxon>
        <taxon>Chitinophagaceae</taxon>
        <taxon>Ferruginibacter</taxon>
    </lineage>
</organism>
<keyword evidence="2" id="KW-1185">Reference proteome</keyword>
<accession>A0ABV8QSP1</accession>
<evidence type="ECO:0000313" key="2">
    <source>
        <dbReference type="Proteomes" id="UP001595907"/>
    </source>
</evidence>
<sequence length="196" mass="21784">MALIEFTTNNKVVADPSTVFAVSNDVERPIICKSPERLKLLLGAIAPCKSVHYVSKGDWSMHDLVMQLVNKYNPATIYMTTYALRETPLRQLVMAQQKGLIASLNMLIDYRAKVRTPEVYQLAAMNANKIAMVAIHAKVCVIQTAAISISIVTSSNWTTNPKIEAGVVTMDKAIGDFHIDWINKTMDNANIFRADQ</sequence>
<proteinExistence type="predicted"/>
<evidence type="ECO:0008006" key="3">
    <source>
        <dbReference type="Google" id="ProtNLM"/>
    </source>
</evidence>